<dbReference type="OrthoDB" id="1936278at2759"/>
<comment type="similarity">
    <text evidence="1">Belongs to the ARG7 family.</text>
</comment>
<protein>
    <submittedName>
        <fullName evidence="2">Uncharacterized protein</fullName>
    </submittedName>
</protein>
<dbReference type="GeneID" id="110736950"/>
<dbReference type="Proteomes" id="UP000596660">
    <property type="component" value="Unplaced"/>
</dbReference>
<gene>
    <name evidence="2" type="primary">LOC110736950</name>
</gene>
<dbReference type="KEGG" id="cqi:110736950"/>
<dbReference type="Pfam" id="PF02519">
    <property type="entry name" value="Auxin_inducible"/>
    <property type="match status" value="1"/>
</dbReference>
<proteinExistence type="inferred from homology"/>
<reference evidence="2" key="2">
    <citation type="submission" date="2021-03" db="UniProtKB">
        <authorList>
            <consortium name="EnsemblPlants"/>
        </authorList>
    </citation>
    <scope>IDENTIFICATION</scope>
</reference>
<reference evidence="2" key="1">
    <citation type="journal article" date="2017" name="Nature">
        <title>The genome of Chenopodium quinoa.</title>
        <authorList>
            <person name="Jarvis D.E."/>
            <person name="Ho Y.S."/>
            <person name="Lightfoot D.J."/>
            <person name="Schmoeckel S.M."/>
            <person name="Li B."/>
            <person name="Borm T.J.A."/>
            <person name="Ohyanagi H."/>
            <person name="Mineta K."/>
            <person name="Michell C.T."/>
            <person name="Saber N."/>
            <person name="Kharbatia N.M."/>
            <person name="Rupper R.R."/>
            <person name="Sharp A.R."/>
            <person name="Dally N."/>
            <person name="Boughton B.A."/>
            <person name="Woo Y.H."/>
            <person name="Gao G."/>
            <person name="Schijlen E.G.W.M."/>
            <person name="Guo X."/>
            <person name="Momin A.A."/>
            <person name="Negrao S."/>
            <person name="Al-Babili S."/>
            <person name="Gehring C."/>
            <person name="Roessner U."/>
            <person name="Jung C."/>
            <person name="Murphy K."/>
            <person name="Arold S.T."/>
            <person name="Gojobori T."/>
            <person name="van der Linden C.G."/>
            <person name="van Loo E.N."/>
            <person name="Jellen E.N."/>
            <person name="Maughan P.J."/>
            <person name="Tester M."/>
        </authorList>
    </citation>
    <scope>NUCLEOTIDE SEQUENCE [LARGE SCALE GENOMIC DNA]</scope>
    <source>
        <strain evidence="2">cv. PI 614886</strain>
    </source>
</reference>
<dbReference type="PANTHER" id="PTHR31175:SF82">
    <property type="entry name" value="AUXIN-RESPONSIVE PROTEIN SAUR65"/>
    <property type="match status" value="1"/>
</dbReference>
<evidence type="ECO:0000256" key="1">
    <source>
        <dbReference type="ARBA" id="ARBA00006974"/>
    </source>
</evidence>
<evidence type="ECO:0000313" key="3">
    <source>
        <dbReference type="Proteomes" id="UP000596660"/>
    </source>
</evidence>
<name>A0A803LG57_CHEQI</name>
<sequence length="124" mass="14135">MVISTKKLFKLTRKWQNKAAPKGRVTWPKRAVAEKGHFVAYTIDGKRFMIPLSYLKSEVFRELFRMAEEEFGVPSDGPITLPCDSVFMEYAMFIVRNHAFVDLKDALLSLADFCCSSLGLYQGS</sequence>
<dbReference type="PANTHER" id="PTHR31175">
    <property type="entry name" value="AUXIN-RESPONSIVE FAMILY PROTEIN"/>
    <property type="match status" value="1"/>
</dbReference>
<dbReference type="AlphaFoldDB" id="A0A803LG57"/>
<organism evidence="2 3">
    <name type="scientific">Chenopodium quinoa</name>
    <name type="common">Quinoa</name>
    <dbReference type="NCBI Taxonomy" id="63459"/>
    <lineage>
        <taxon>Eukaryota</taxon>
        <taxon>Viridiplantae</taxon>
        <taxon>Streptophyta</taxon>
        <taxon>Embryophyta</taxon>
        <taxon>Tracheophyta</taxon>
        <taxon>Spermatophyta</taxon>
        <taxon>Magnoliopsida</taxon>
        <taxon>eudicotyledons</taxon>
        <taxon>Gunneridae</taxon>
        <taxon>Pentapetalae</taxon>
        <taxon>Caryophyllales</taxon>
        <taxon>Chenopodiaceae</taxon>
        <taxon>Chenopodioideae</taxon>
        <taxon>Atripliceae</taxon>
        <taxon>Chenopodium</taxon>
    </lineage>
</organism>
<dbReference type="RefSeq" id="XP_021772983.1">
    <property type="nucleotide sequence ID" value="XM_021917291.1"/>
</dbReference>
<keyword evidence="3" id="KW-1185">Reference proteome</keyword>
<dbReference type="Gramene" id="AUR62012954-RA">
    <property type="protein sequence ID" value="AUR62012954-RA:cds"/>
    <property type="gene ID" value="AUR62012954"/>
</dbReference>
<dbReference type="InterPro" id="IPR003676">
    <property type="entry name" value="SAUR_fam"/>
</dbReference>
<accession>A0A803LG57</accession>
<evidence type="ECO:0000313" key="2">
    <source>
        <dbReference type="EnsemblPlants" id="AUR62012954-RA:cds"/>
    </source>
</evidence>
<dbReference type="GO" id="GO:0009733">
    <property type="term" value="P:response to auxin"/>
    <property type="evidence" value="ECO:0007669"/>
    <property type="project" value="InterPro"/>
</dbReference>
<dbReference type="EnsemblPlants" id="AUR62012954-RA">
    <property type="protein sequence ID" value="AUR62012954-RA:cds"/>
    <property type="gene ID" value="AUR62012954"/>
</dbReference>
<dbReference type="OMA" id="WQKNAAI"/>